<feature type="compositionally biased region" description="Basic and acidic residues" evidence="1">
    <location>
        <begin position="101"/>
        <end position="119"/>
    </location>
</feature>
<comment type="caution">
    <text evidence="2">The sequence shown here is derived from an EMBL/GenBank/DDBJ whole genome shotgun (WGS) entry which is preliminary data.</text>
</comment>
<name>A0A2P5FEG8_TREOI</name>
<feature type="region of interest" description="Disordered" evidence="1">
    <location>
        <begin position="1"/>
        <end position="23"/>
    </location>
</feature>
<evidence type="ECO:0000256" key="1">
    <source>
        <dbReference type="SAM" id="MobiDB-lite"/>
    </source>
</evidence>
<feature type="region of interest" description="Disordered" evidence="1">
    <location>
        <begin position="96"/>
        <end position="119"/>
    </location>
</feature>
<dbReference type="InParanoid" id="A0A2P5FEG8"/>
<accession>A0A2P5FEG8</accession>
<dbReference type="AlphaFoldDB" id="A0A2P5FEG8"/>
<sequence length="161" mass="18449">MSTSPKSTNHTHTGILTLDNNPRHQQRSLGSLFPTHLHLDSATKSTHSGSQPNLNNLTWLLNPFPSLPRTWPIRPEAPMFWFNTWCCDEILSSPHKFGTSDSHRLDSESDGGKSRKESKIWHHREWKELAKSPVEPPPLQSSGIENLHLEERYRHDGVVDY</sequence>
<gene>
    <name evidence="2" type="ORF">TorRG33x02_081200</name>
</gene>
<dbReference type="OrthoDB" id="4726at2759"/>
<reference evidence="3" key="1">
    <citation type="submission" date="2016-06" db="EMBL/GenBank/DDBJ databases">
        <title>Parallel loss of symbiosis genes in relatives of nitrogen-fixing non-legume Parasponia.</title>
        <authorList>
            <person name="Van Velzen R."/>
            <person name="Holmer R."/>
            <person name="Bu F."/>
            <person name="Rutten L."/>
            <person name="Van Zeijl A."/>
            <person name="Liu W."/>
            <person name="Santuari L."/>
            <person name="Cao Q."/>
            <person name="Sharma T."/>
            <person name="Shen D."/>
            <person name="Roswanjaya Y."/>
            <person name="Wardhani T."/>
            <person name="Kalhor M.S."/>
            <person name="Jansen J."/>
            <person name="Van den Hoogen J."/>
            <person name="Gungor B."/>
            <person name="Hartog M."/>
            <person name="Hontelez J."/>
            <person name="Verver J."/>
            <person name="Yang W.-C."/>
            <person name="Schijlen E."/>
            <person name="Repin R."/>
            <person name="Schilthuizen M."/>
            <person name="Schranz E."/>
            <person name="Heidstra R."/>
            <person name="Miyata K."/>
            <person name="Fedorova E."/>
            <person name="Kohlen W."/>
            <person name="Bisseling T."/>
            <person name="Smit S."/>
            <person name="Geurts R."/>
        </authorList>
    </citation>
    <scope>NUCLEOTIDE SEQUENCE [LARGE SCALE GENOMIC DNA]</scope>
    <source>
        <strain evidence="3">cv. RG33-2</strain>
    </source>
</reference>
<evidence type="ECO:0000313" key="3">
    <source>
        <dbReference type="Proteomes" id="UP000237000"/>
    </source>
</evidence>
<keyword evidence="3" id="KW-1185">Reference proteome</keyword>
<protein>
    <submittedName>
        <fullName evidence="2">Uncharacterized protein</fullName>
    </submittedName>
</protein>
<dbReference type="EMBL" id="JXTC01000040">
    <property type="protein sequence ID" value="PON96190.1"/>
    <property type="molecule type" value="Genomic_DNA"/>
</dbReference>
<organism evidence="2 3">
    <name type="scientific">Trema orientale</name>
    <name type="common">Charcoal tree</name>
    <name type="synonym">Celtis orientalis</name>
    <dbReference type="NCBI Taxonomy" id="63057"/>
    <lineage>
        <taxon>Eukaryota</taxon>
        <taxon>Viridiplantae</taxon>
        <taxon>Streptophyta</taxon>
        <taxon>Embryophyta</taxon>
        <taxon>Tracheophyta</taxon>
        <taxon>Spermatophyta</taxon>
        <taxon>Magnoliopsida</taxon>
        <taxon>eudicotyledons</taxon>
        <taxon>Gunneridae</taxon>
        <taxon>Pentapetalae</taxon>
        <taxon>rosids</taxon>
        <taxon>fabids</taxon>
        <taxon>Rosales</taxon>
        <taxon>Cannabaceae</taxon>
        <taxon>Trema</taxon>
    </lineage>
</organism>
<proteinExistence type="predicted"/>
<evidence type="ECO:0000313" key="2">
    <source>
        <dbReference type="EMBL" id="PON96190.1"/>
    </source>
</evidence>
<dbReference type="Proteomes" id="UP000237000">
    <property type="component" value="Unassembled WGS sequence"/>
</dbReference>
<feature type="compositionally biased region" description="Polar residues" evidence="1">
    <location>
        <begin position="1"/>
        <end position="20"/>
    </location>
</feature>